<keyword evidence="3" id="KW-1185">Reference proteome</keyword>
<feature type="compositionally biased region" description="Basic and acidic residues" evidence="1">
    <location>
        <begin position="171"/>
        <end position="185"/>
    </location>
</feature>
<feature type="region of interest" description="Disordered" evidence="1">
    <location>
        <begin position="62"/>
        <end position="185"/>
    </location>
</feature>
<sequence>MLAKNMLIHDEHYQACTASHQTSHKTSLEPEKTSSATCGCGQGTPKCNQTLVHSASLPAHGQTLSGLTPVPEDSHAGHSEFSIHYPSLDPSQDTEGTPTSTPNPLGSGGGPGGDDGDGGGRGPPGDGPPPLGGGPPPPDGVPPNGEPAPNLNPGPNSDPEGGDGGGPPDNSGDHSSDDDKDEALN</sequence>
<feature type="compositionally biased region" description="Pro residues" evidence="1">
    <location>
        <begin position="125"/>
        <end position="152"/>
    </location>
</feature>
<reference evidence="2 3" key="1">
    <citation type="submission" date="2014-06" db="EMBL/GenBank/DDBJ databases">
        <title>Evolutionary Origins and Diversification of the Mycorrhizal Mutualists.</title>
        <authorList>
            <consortium name="DOE Joint Genome Institute"/>
            <consortium name="Mycorrhizal Genomics Consortium"/>
            <person name="Kohler A."/>
            <person name="Kuo A."/>
            <person name="Nagy L.G."/>
            <person name="Floudas D."/>
            <person name="Copeland A."/>
            <person name="Barry K.W."/>
            <person name="Cichocki N."/>
            <person name="Veneault-Fourrey C."/>
            <person name="LaButti K."/>
            <person name="Lindquist E.A."/>
            <person name="Lipzen A."/>
            <person name="Lundell T."/>
            <person name="Morin E."/>
            <person name="Murat C."/>
            <person name="Riley R."/>
            <person name="Ohm R."/>
            <person name="Sun H."/>
            <person name="Tunlid A."/>
            <person name="Henrissat B."/>
            <person name="Grigoriev I.V."/>
            <person name="Hibbett D.S."/>
            <person name="Martin F."/>
        </authorList>
    </citation>
    <scope>NUCLEOTIDE SEQUENCE [LARGE SCALE GENOMIC DNA]</scope>
    <source>
        <strain evidence="2 3">SS14</strain>
    </source>
</reference>
<name>A0A0C9VIP8_SPHS4</name>
<feature type="compositionally biased region" description="Low complexity" evidence="1">
    <location>
        <begin position="96"/>
        <end position="105"/>
    </location>
</feature>
<dbReference type="AlphaFoldDB" id="A0A0C9VIP8"/>
<protein>
    <submittedName>
        <fullName evidence="2">Uncharacterized protein</fullName>
    </submittedName>
</protein>
<proteinExistence type="predicted"/>
<dbReference type="HOGENOM" id="CLU_084851_0_0_1"/>
<feature type="compositionally biased region" description="Gly residues" evidence="1">
    <location>
        <begin position="106"/>
        <end position="124"/>
    </location>
</feature>
<accession>A0A0C9VIP8</accession>
<organism evidence="2 3">
    <name type="scientific">Sphaerobolus stellatus (strain SS14)</name>
    <dbReference type="NCBI Taxonomy" id="990650"/>
    <lineage>
        <taxon>Eukaryota</taxon>
        <taxon>Fungi</taxon>
        <taxon>Dikarya</taxon>
        <taxon>Basidiomycota</taxon>
        <taxon>Agaricomycotina</taxon>
        <taxon>Agaricomycetes</taxon>
        <taxon>Phallomycetidae</taxon>
        <taxon>Geastrales</taxon>
        <taxon>Sphaerobolaceae</taxon>
        <taxon>Sphaerobolus</taxon>
    </lineage>
</organism>
<feature type="region of interest" description="Disordered" evidence="1">
    <location>
        <begin position="24"/>
        <end position="46"/>
    </location>
</feature>
<dbReference type="Proteomes" id="UP000054279">
    <property type="component" value="Unassembled WGS sequence"/>
</dbReference>
<gene>
    <name evidence="2" type="ORF">M422DRAFT_248393</name>
</gene>
<evidence type="ECO:0000256" key="1">
    <source>
        <dbReference type="SAM" id="MobiDB-lite"/>
    </source>
</evidence>
<evidence type="ECO:0000313" key="2">
    <source>
        <dbReference type="EMBL" id="KIJ47819.1"/>
    </source>
</evidence>
<dbReference type="EMBL" id="KN837100">
    <property type="protein sequence ID" value="KIJ47819.1"/>
    <property type="molecule type" value="Genomic_DNA"/>
</dbReference>
<evidence type="ECO:0000313" key="3">
    <source>
        <dbReference type="Proteomes" id="UP000054279"/>
    </source>
</evidence>